<reference evidence="1" key="1">
    <citation type="submission" date="2020-05" db="EMBL/GenBank/DDBJ databases">
        <authorList>
            <person name="Conneilly E.M."/>
            <person name="Corace M.L."/>
            <person name="Daly D."/>
            <person name="Dejene M.A."/>
            <person name="Deng Y."/>
            <person name="Kelly J.M."/>
            <person name="Masiello C.S."/>
            <person name="McDonough D."/>
            <person name="Musser E."/>
            <person name="Pecorale A.L."/>
            <person name="Ray R.F."/>
            <person name="Regan I.M."/>
            <person name="Shedd N.A."/>
            <person name="Tatone J.R."/>
            <person name="Tocci C.W."/>
            <person name="Zarate C.M."/>
            <person name="Whitefleet-Smith J.L."/>
            <person name="Garlena R.A."/>
            <person name="Russell D.A."/>
            <person name="Pope W.H."/>
            <person name="Jacobs-Sera D."/>
            <person name="Hatfull G.F."/>
        </authorList>
    </citation>
    <scope>NUCLEOTIDE SEQUENCE</scope>
</reference>
<keyword evidence="2" id="KW-1185">Reference proteome</keyword>
<name>A0AAE7K671_9CAUD</name>
<dbReference type="KEGG" id="vg:77951799"/>
<protein>
    <submittedName>
        <fullName evidence="1">Uncharacterized protein</fullName>
    </submittedName>
</protein>
<dbReference type="Proteomes" id="UP000821895">
    <property type="component" value="Segment"/>
</dbReference>
<evidence type="ECO:0000313" key="2">
    <source>
        <dbReference type="Proteomes" id="UP000821895"/>
    </source>
</evidence>
<evidence type="ECO:0000313" key="1">
    <source>
        <dbReference type="EMBL" id="QKY79955.1"/>
    </source>
</evidence>
<accession>A0AAE7K671</accession>
<dbReference type="GeneID" id="77951799"/>
<sequence length="52" mass="5321">MSGCGSCGGSAGPVQKYELVTENGDKRTFLTETEARIALAQTGGSGTINTVR</sequence>
<gene>
    <name evidence="1" type="primary">43</name>
    <name evidence="1" type="ORF">SEA_CLAWZ_43</name>
</gene>
<dbReference type="EMBL" id="MT498058">
    <property type="protein sequence ID" value="QKY79955.1"/>
    <property type="molecule type" value="Genomic_DNA"/>
</dbReference>
<proteinExistence type="predicted"/>
<organism evidence="1 2">
    <name type="scientific">Gordonia phage Clawz</name>
    <dbReference type="NCBI Taxonomy" id="2743910"/>
    <lineage>
        <taxon>Viruses</taxon>
        <taxon>Duplodnaviria</taxon>
        <taxon>Heunggongvirae</taxon>
        <taxon>Uroviricota</taxon>
        <taxon>Caudoviricetes</taxon>
        <taxon>Clawzvirus</taxon>
        <taxon>Clawzvirus clawz</taxon>
    </lineage>
</organism>
<dbReference type="RefSeq" id="YP_010675472.1">
    <property type="nucleotide sequence ID" value="NC_071004.1"/>
</dbReference>